<keyword evidence="1" id="KW-0677">Repeat</keyword>
<sequence length="335" mass="36838">MAWHRAVRTTFLATPILLWAYAPSFAIPASRQKPTSVVREQNGLSISMKAPGSAYEMSAKEKVLASRLSEFGKRGDWQGARQLYATYTDFSVPVLTAAMQAAYRCGQYQEAARIYSKVCGARRELDGVGLLVGLKVFGKLRDSSMVDAIWAEASERGLVDMPLRGARIDAAAYMGDIEAAATVLDSMLTQTIDIDVYKFNSAIFACANAERPGHNAAMYLFKLLLERNLSPTVVTFTNLAKAHARASLEQIQHVRATMKKYGIRSDPIFAECYVSALLQGKFGHTASTTADLADLPEREGRLQEAETALLEFQANNVDLSGMCRAILRYVRKSSL</sequence>
<evidence type="ECO:0000313" key="3">
    <source>
        <dbReference type="EMBL" id="CAE7412909.1"/>
    </source>
</evidence>
<dbReference type="Gene3D" id="1.25.40.10">
    <property type="entry name" value="Tetratricopeptide repeat domain"/>
    <property type="match status" value="1"/>
</dbReference>
<protein>
    <recommendedName>
        <fullName evidence="5">Pentacotripeptide-repeat region of PRORP domain-containing protein</fullName>
    </recommendedName>
</protein>
<feature type="signal peptide" evidence="2">
    <location>
        <begin position="1"/>
        <end position="26"/>
    </location>
</feature>
<accession>A0A812QZP4</accession>
<dbReference type="PANTHER" id="PTHR47447:SF17">
    <property type="entry name" value="OS12G0638900 PROTEIN"/>
    <property type="match status" value="1"/>
</dbReference>
<dbReference type="Proteomes" id="UP000604046">
    <property type="component" value="Unassembled WGS sequence"/>
</dbReference>
<dbReference type="AlphaFoldDB" id="A0A812QZP4"/>
<reference evidence="3" key="1">
    <citation type="submission" date="2021-02" db="EMBL/GenBank/DDBJ databases">
        <authorList>
            <person name="Dougan E. K."/>
            <person name="Rhodes N."/>
            <person name="Thang M."/>
            <person name="Chan C."/>
        </authorList>
    </citation>
    <scope>NUCLEOTIDE SEQUENCE</scope>
</reference>
<evidence type="ECO:0000256" key="1">
    <source>
        <dbReference type="ARBA" id="ARBA00022737"/>
    </source>
</evidence>
<dbReference type="Pfam" id="PF13812">
    <property type="entry name" value="PPR_3"/>
    <property type="match status" value="1"/>
</dbReference>
<comment type="caution">
    <text evidence="3">The sequence shown here is derived from an EMBL/GenBank/DDBJ whole genome shotgun (WGS) entry which is preliminary data.</text>
</comment>
<proteinExistence type="predicted"/>
<gene>
    <name evidence="3" type="ORF">SNAT2548_LOCUS22457</name>
</gene>
<evidence type="ECO:0008006" key="5">
    <source>
        <dbReference type="Google" id="ProtNLM"/>
    </source>
</evidence>
<organism evidence="3 4">
    <name type="scientific">Symbiodinium natans</name>
    <dbReference type="NCBI Taxonomy" id="878477"/>
    <lineage>
        <taxon>Eukaryota</taxon>
        <taxon>Sar</taxon>
        <taxon>Alveolata</taxon>
        <taxon>Dinophyceae</taxon>
        <taxon>Suessiales</taxon>
        <taxon>Symbiodiniaceae</taxon>
        <taxon>Symbiodinium</taxon>
    </lineage>
</organism>
<dbReference type="PANTHER" id="PTHR47447">
    <property type="entry name" value="OS03G0856100 PROTEIN"/>
    <property type="match status" value="1"/>
</dbReference>
<feature type="chain" id="PRO_5032882056" description="Pentacotripeptide-repeat region of PRORP domain-containing protein" evidence="2">
    <location>
        <begin position="27"/>
        <end position="335"/>
    </location>
</feature>
<keyword evidence="2" id="KW-0732">Signal</keyword>
<dbReference type="InterPro" id="IPR011990">
    <property type="entry name" value="TPR-like_helical_dom_sf"/>
</dbReference>
<dbReference type="EMBL" id="CAJNDS010002290">
    <property type="protein sequence ID" value="CAE7412909.1"/>
    <property type="molecule type" value="Genomic_DNA"/>
</dbReference>
<dbReference type="InterPro" id="IPR002885">
    <property type="entry name" value="PPR_rpt"/>
</dbReference>
<evidence type="ECO:0000313" key="4">
    <source>
        <dbReference type="Proteomes" id="UP000604046"/>
    </source>
</evidence>
<keyword evidence="4" id="KW-1185">Reference proteome</keyword>
<name>A0A812QZP4_9DINO</name>
<evidence type="ECO:0000256" key="2">
    <source>
        <dbReference type="SAM" id="SignalP"/>
    </source>
</evidence>